<dbReference type="AlphaFoldDB" id="A0A2W6MXB9"/>
<sequence length="127" mass="14674">MLGFFPAYCMDFDSFYNQVAKQALEKNYITFRYRPLVTKESYHSLKLEEKKKLIQRGGLVLVFSKISLFLFLNEQSGVALSTESGSYLKFDQKYYETLKDIGIGGDIKAMCTLPRFNKCILLGYEAF</sequence>
<organism evidence="1 2">
    <name type="scientific">Helicobacter valdiviensis</name>
    <dbReference type="NCBI Taxonomy" id="1458358"/>
    <lineage>
        <taxon>Bacteria</taxon>
        <taxon>Pseudomonadati</taxon>
        <taxon>Campylobacterota</taxon>
        <taxon>Epsilonproteobacteria</taxon>
        <taxon>Campylobacterales</taxon>
        <taxon>Helicobacteraceae</taxon>
        <taxon>Helicobacter</taxon>
    </lineage>
</organism>
<protein>
    <submittedName>
        <fullName evidence="1">Uncharacterized protein</fullName>
    </submittedName>
</protein>
<keyword evidence="2" id="KW-1185">Reference proteome</keyword>
<evidence type="ECO:0000313" key="1">
    <source>
        <dbReference type="EMBL" id="PZT49175.1"/>
    </source>
</evidence>
<reference evidence="1 2" key="1">
    <citation type="submission" date="2017-03" db="EMBL/GenBank/DDBJ databases">
        <title>Genomic and clinical evidence uncovers the enterohepatic species Helicobacter valdiviensis as a potential human intestinal pathogen.</title>
        <authorList>
            <person name="Fresia P."/>
            <person name="Jara R."/>
            <person name="Sierra R."/>
            <person name="Ferres I."/>
            <person name="Greif G."/>
            <person name="Iraola G."/>
            <person name="Collado L."/>
        </authorList>
    </citation>
    <scope>NUCLEOTIDE SEQUENCE [LARGE SCALE GENOMIC DNA]</scope>
    <source>
        <strain evidence="1 2">WBE14</strain>
    </source>
</reference>
<gene>
    <name evidence="1" type="ORF">B6S12_00505</name>
</gene>
<dbReference type="OrthoDB" id="5328011at2"/>
<name>A0A2W6MXB9_9HELI</name>
<dbReference type="EMBL" id="NBIU01000001">
    <property type="protein sequence ID" value="PZT49175.1"/>
    <property type="molecule type" value="Genomic_DNA"/>
</dbReference>
<accession>A0A2W6MXB9</accession>
<comment type="caution">
    <text evidence="1">The sequence shown here is derived from an EMBL/GenBank/DDBJ whole genome shotgun (WGS) entry which is preliminary data.</text>
</comment>
<dbReference type="Proteomes" id="UP000249746">
    <property type="component" value="Unassembled WGS sequence"/>
</dbReference>
<evidence type="ECO:0000313" key="2">
    <source>
        <dbReference type="Proteomes" id="UP000249746"/>
    </source>
</evidence>
<proteinExistence type="predicted"/>